<proteinExistence type="predicted"/>
<feature type="region of interest" description="Disordered" evidence="1">
    <location>
        <begin position="26"/>
        <end position="74"/>
    </location>
</feature>
<dbReference type="AlphaFoldDB" id="A0A835DZT2"/>
<reference evidence="2" key="1">
    <citation type="submission" date="2020-07" db="EMBL/GenBank/DDBJ databases">
        <title>Genome sequence and genetic diversity analysis of an under-domesticated orphan crop, white fonio (Digitaria exilis).</title>
        <authorList>
            <person name="Bennetzen J.L."/>
            <person name="Chen S."/>
            <person name="Ma X."/>
            <person name="Wang X."/>
            <person name="Yssel A.E.J."/>
            <person name="Chaluvadi S.R."/>
            <person name="Johnson M."/>
            <person name="Gangashetty P."/>
            <person name="Hamidou F."/>
            <person name="Sanogo M.D."/>
            <person name="Zwaenepoel A."/>
            <person name="Wallace J."/>
            <person name="Van De Peer Y."/>
            <person name="Van Deynze A."/>
        </authorList>
    </citation>
    <scope>NUCLEOTIDE SEQUENCE</scope>
    <source>
        <tissue evidence="2">Leaves</tissue>
    </source>
</reference>
<organism evidence="2 3">
    <name type="scientific">Digitaria exilis</name>
    <dbReference type="NCBI Taxonomy" id="1010633"/>
    <lineage>
        <taxon>Eukaryota</taxon>
        <taxon>Viridiplantae</taxon>
        <taxon>Streptophyta</taxon>
        <taxon>Embryophyta</taxon>
        <taxon>Tracheophyta</taxon>
        <taxon>Spermatophyta</taxon>
        <taxon>Magnoliopsida</taxon>
        <taxon>Liliopsida</taxon>
        <taxon>Poales</taxon>
        <taxon>Poaceae</taxon>
        <taxon>PACMAD clade</taxon>
        <taxon>Panicoideae</taxon>
        <taxon>Panicodae</taxon>
        <taxon>Paniceae</taxon>
        <taxon>Anthephorinae</taxon>
        <taxon>Digitaria</taxon>
    </lineage>
</organism>
<dbReference type="Proteomes" id="UP000636709">
    <property type="component" value="Unassembled WGS sequence"/>
</dbReference>
<evidence type="ECO:0000256" key="1">
    <source>
        <dbReference type="SAM" id="MobiDB-lite"/>
    </source>
</evidence>
<evidence type="ECO:0000313" key="3">
    <source>
        <dbReference type="Proteomes" id="UP000636709"/>
    </source>
</evidence>
<dbReference type="OrthoDB" id="62622at2759"/>
<keyword evidence="3" id="KW-1185">Reference proteome</keyword>
<dbReference type="EMBL" id="JACEFO010002676">
    <property type="protein sequence ID" value="KAF8651678.1"/>
    <property type="molecule type" value="Genomic_DNA"/>
</dbReference>
<protein>
    <submittedName>
        <fullName evidence="2">Uncharacterized protein</fullName>
    </submittedName>
</protein>
<comment type="caution">
    <text evidence="2">The sequence shown here is derived from an EMBL/GenBank/DDBJ whole genome shotgun (WGS) entry which is preliminary data.</text>
</comment>
<gene>
    <name evidence="2" type="ORF">HU200_063191</name>
</gene>
<accession>A0A835DZT2</accession>
<sequence length="151" mass="16483">MSSGGGRSSLGYLFEPEETALYHTAAKSNHETEKVADTNSIGVKDDGKTISGAEADQEPPQLPPPKREVSNPILSSNIPPCNIYRTSKSSCNAGLLITLQDERSTHLRVEFRAQKWHSVIDNLRVSGPTIDEGTLRTRRAVVAWVSVRRGA</sequence>
<name>A0A835DZT2_9POAL</name>
<evidence type="ECO:0000313" key="2">
    <source>
        <dbReference type="EMBL" id="KAF8651678.1"/>
    </source>
</evidence>